<dbReference type="AlphaFoldDB" id="A0AAV1ZQH9"/>
<dbReference type="Proteomes" id="UP001497382">
    <property type="component" value="Unassembled WGS sequence"/>
</dbReference>
<evidence type="ECO:0000256" key="1">
    <source>
        <dbReference type="SAM" id="MobiDB-lite"/>
    </source>
</evidence>
<name>A0AAV1ZQH9_9ARAC</name>
<sequence>SLPSLPLSPPKPSPNSGAKFSYSIASKKHPVQAIALRLLPSQCQHIQDSEFS</sequence>
<comment type="caution">
    <text evidence="2">The sequence shown here is derived from an EMBL/GenBank/DDBJ whole genome shotgun (WGS) entry which is preliminary data.</text>
</comment>
<evidence type="ECO:0000313" key="2">
    <source>
        <dbReference type="EMBL" id="CAL1274103.1"/>
    </source>
</evidence>
<feature type="compositionally biased region" description="Pro residues" evidence="1">
    <location>
        <begin position="1"/>
        <end position="13"/>
    </location>
</feature>
<protein>
    <recommendedName>
        <fullName evidence="4">Ubinuclein 1</fullName>
    </recommendedName>
</protein>
<evidence type="ECO:0000313" key="3">
    <source>
        <dbReference type="Proteomes" id="UP001497382"/>
    </source>
</evidence>
<feature type="region of interest" description="Disordered" evidence="1">
    <location>
        <begin position="1"/>
        <end position="21"/>
    </location>
</feature>
<proteinExistence type="predicted"/>
<organism evidence="2 3">
    <name type="scientific">Larinioides sclopetarius</name>
    <dbReference type="NCBI Taxonomy" id="280406"/>
    <lineage>
        <taxon>Eukaryota</taxon>
        <taxon>Metazoa</taxon>
        <taxon>Ecdysozoa</taxon>
        <taxon>Arthropoda</taxon>
        <taxon>Chelicerata</taxon>
        <taxon>Arachnida</taxon>
        <taxon>Araneae</taxon>
        <taxon>Araneomorphae</taxon>
        <taxon>Entelegynae</taxon>
        <taxon>Araneoidea</taxon>
        <taxon>Araneidae</taxon>
        <taxon>Larinioides</taxon>
    </lineage>
</organism>
<feature type="non-terminal residue" evidence="2">
    <location>
        <position position="1"/>
    </location>
</feature>
<evidence type="ECO:0008006" key="4">
    <source>
        <dbReference type="Google" id="ProtNLM"/>
    </source>
</evidence>
<gene>
    <name evidence="2" type="ORF">LARSCL_LOCUS7288</name>
</gene>
<keyword evidence="3" id="KW-1185">Reference proteome</keyword>
<dbReference type="EMBL" id="CAXIEN010000073">
    <property type="protein sequence ID" value="CAL1274103.1"/>
    <property type="molecule type" value="Genomic_DNA"/>
</dbReference>
<accession>A0AAV1ZQH9</accession>
<reference evidence="2 3" key="1">
    <citation type="submission" date="2024-04" db="EMBL/GenBank/DDBJ databases">
        <authorList>
            <person name="Rising A."/>
            <person name="Reimegard J."/>
            <person name="Sonavane S."/>
            <person name="Akerstrom W."/>
            <person name="Nylinder S."/>
            <person name="Hedman E."/>
            <person name="Kallberg Y."/>
        </authorList>
    </citation>
    <scope>NUCLEOTIDE SEQUENCE [LARGE SCALE GENOMIC DNA]</scope>
</reference>